<dbReference type="InterPro" id="IPR020476">
    <property type="entry name" value="Nudix_hydrolase"/>
</dbReference>
<evidence type="ECO:0000256" key="2">
    <source>
        <dbReference type="ARBA" id="ARBA00022801"/>
    </source>
</evidence>
<reference evidence="5 6" key="1">
    <citation type="submission" date="2021-01" db="EMBL/GenBank/DDBJ databases">
        <title>Whole genome shotgun sequence of Asanoa iriomotensis NBRC 100142.</title>
        <authorList>
            <person name="Komaki H."/>
            <person name="Tamura T."/>
        </authorList>
    </citation>
    <scope>NUCLEOTIDE SEQUENCE [LARGE SCALE GENOMIC DNA]</scope>
    <source>
        <strain evidence="5 6">NBRC 100142</strain>
    </source>
</reference>
<evidence type="ECO:0000256" key="3">
    <source>
        <dbReference type="RuleBase" id="RU003476"/>
    </source>
</evidence>
<evidence type="ECO:0000259" key="4">
    <source>
        <dbReference type="PROSITE" id="PS51462"/>
    </source>
</evidence>
<accession>A0ABQ4CE67</accession>
<dbReference type="InterPro" id="IPR020084">
    <property type="entry name" value="NUDIX_hydrolase_CS"/>
</dbReference>
<dbReference type="Proteomes" id="UP000624325">
    <property type="component" value="Unassembled WGS sequence"/>
</dbReference>
<protein>
    <recommendedName>
        <fullName evidence="4">Nudix hydrolase domain-containing protein</fullName>
    </recommendedName>
</protein>
<proteinExistence type="inferred from homology"/>
<gene>
    <name evidence="5" type="ORF">Air01nite_71570</name>
</gene>
<comment type="similarity">
    <text evidence="1 3">Belongs to the Nudix hydrolase family.</text>
</comment>
<dbReference type="Gene3D" id="3.90.79.10">
    <property type="entry name" value="Nucleoside Triphosphate Pyrophosphohydrolase"/>
    <property type="match status" value="1"/>
</dbReference>
<dbReference type="PRINTS" id="PR00502">
    <property type="entry name" value="NUDIXFAMILY"/>
</dbReference>
<name>A0ABQ4CE67_9ACTN</name>
<evidence type="ECO:0000256" key="1">
    <source>
        <dbReference type="ARBA" id="ARBA00005582"/>
    </source>
</evidence>
<organism evidence="5 6">
    <name type="scientific">Asanoa iriomotensis</name>
    <dbReference type="NCBI Taxonomy" id="234613"/>
    <lineage>
        <taxon>Bacteria</taxon>
        <taxon>Bacillati</taxon>
        <taxon>Actinomycetota</taxon>
        <taxon>Actinomycetes</taxon>
        <taxon>Micromonosporales</taxon>
        <taxon>Micromonosporaceae</taxon>
        <taxon>Asanoa</taxon>
    </lineage>
</organism>
<keyword evidence="6" id="KW-1185">Reference proteome</keyword>
<dbReference type="PANTHER" id="PTHR43736:SF1">
    <property type="entry name" value="DIHYDRONEOPTERIN TRIPHOSPHATE DIPHOSPHATASE"/>
    <property type="match status" value="1"/>
</dbReference>
<dbReference type="SUPFAM" id="SSF55811">
    <property type="entry name" value="Nudix"/>
    <property type="match status" value="1"/>
</dbReference>
<evidence type="ECO:0000313" key="5">
    <source>
        <dbReference type="EMBL" id="GIF61062.1"/>
    </source>
</evidence>
<dbReference type="Pfam" id="PF00293">
    <property type="entry name" value="NUDIX"/>
    <property type="match status" value="1"/>
</dbReference>
<comment type="caution">
    <text evidence="5">The sequence shown here is derived from an EMBL/GenBank/DDBJ whole genome shotgun (WGS) entry which is preliminary data.</text>
</comment>
<feature type="domain" description="Nudix hydrolase" evidence="4">
    <location>
        <begin position="1"/>
        <end position="118"/>
    </location>
</feature>
<dbReference type="PROSITE" id="PS00893">
    <property type="entry name" value="NUDIX_BOX"/>
    <property type="match status" value="1"/>
</dbReference>
<dbReference type="PROSITE" id="PS51462">
    <property type="entry name" value="NUDIX"/>
    <property type="match status" value="1"/>
</dbReference>
<keyword evidence="2 3" id="KW-0378">Hydrolase</keyword>
<sequence length="130" mass="14777">MFIQRRSPTRKLFPDTWDIVGGHLEPGESLEEALHREVVEETGWRVSIVLGTIGEHRYVGDDGLERLETDYLIRVDGDLARPRLEAGKHTGFRWITRDEIDVLDENNGVDDGLVRQIVEGGFALLRQIGL</sequence>
<dbReference type="PANTHER" id="PTHR43736">
    <property type="entry name" value="ADP-RIBOSE PYROPHOSPHATASE"/>
    <property type="match status" value="1"/>
</dbReference>
<evidence type="ECO:0000313" key="6">
    <source>
        <dbReference type="Proteomes" id="UP000624325"/>
    </source>
</evidence>
<dbReference type="InterPro" id="IPR015797">
    <property type="entry name" value="NUDIX_hydrolase-like_dom_sf"/>
</dbReference>
<dbReference type="InterPro" id="IPR000086">
    <property type="entry name" value="NUDIX_hydrolase_dom"/>
</dbReference>
<dbReference type="EMBL" id="BONC01000087">
    <property type="protein sequence ID" value="GIF61062.1"/>
    <property type="molecule type" value="Genomic_DNA"/>
</dbReference>